<evidence type="ECO:0000256" key="4">
    <source>
        <dbReference type="ARBA" id="ARBA00022729"/>
    </source>
</evidence>
<dbReference type="GO" id="GO:0070009">
    <property type="term" value="F:serine-type aminopeptidase activity"/>
    <property type="evidence" value="ECO:0007669"/>
    <property type="project" value="UniProtKB-UniRule"/>
</dbReference>
<proteinExistence type="inferred from homology"/>
<reference evidence="8 9" key="1">
    <citation type="submission" date="2018-06" db="EMBL/GenBank/DDBJ databases">
        <title>Genomic Encyclopedia of Archaeal and Bacterial Type Strains, Phase II (KMG-II): from individual species to whole genera.</title>
        <authorList>
            <person name="Goeker M."/>
        </authorList>
    </citation>
    <scope>NUCLEOTIDE SEQUENCE [LARGE SCALE GENOMIC DNA]</scope>
    <source>
        <strain evidence="8 9">DSM 6779</strain>
    </source>
</reference>
<keyword evidence="5 7" id="KW-0378">Hydrolase</keyword>
<evidence type="ECO:0000256" key="7">
    <source>
        <dbReference type="RuleBase" id="RU366067"/>
    </source>
</evidence>
<dbReference type="Proteomes" id="UP000249239">
    <property type="component" value="Unassembled WGS sequence"/>
</dbReference>
<dbReference type="PANTHER" id="PTHR38469:SF1">
    <property type="entry name" value="PERIPLASMIC PEPTIDASE SUBFAMILY S1B"/>
    <property type="match status" value="1"/>
</dbReference>
<organism evidence="8 9">
    <name type="scientific">Breznakibacter xylanolyticus</name>
    <dbReference type="NCBI Taxonomy" id="990"/>
    <lineage>
        <taxon>Bacteria</taxon>
        <taxon>Pseudomonadati</taxon>
        <taxon>Bacteroidota</taxon>
        <taxon>Bacteroidia</taxon>
        <taxon>Marinilabiliales</taxon>
        <taxon>Marinilabiliaceae</taxon>
        <taxon>Breznakibacter</taxon>
    </lineage>
</organism>
<dbReference type="PANTHER" id="PTHR38469">
    <property type="entry name" value="PERIPLASMIC PEPTIDASE SUBFAMILY S1B"/>
    <property type="match status" value="1"/>
</dbReference>
<dbReference type="AlphaFoldDB" id="A0A2W7P3A2"/>
<dbReference type="EC" id="3.4.14.-" evidence="7"/>
<comment type="similarity">
    <text evidence="1 7">Belongs to the peptidase S46 family.</text>
</comment>
<dbReference type="InterPro" id="IPR019500">
    <property type="entry name" value="Pep_S46"/>
</dbReference>
<protein>
    <recommendedName>
        <fullName evidence="7">Dipeptidyl-peptidase</fullName>
        <ecNumber evidence="7">3.4.14.-</ecNumber>
    </recommendedName>
</protein>
<keyword evidence="9" id="KW-1185">Reference proteome</keyword>
<evidence type="ECO:0000256" key="5">
    <source>
        <dbReference type="ARBA" id="ARBA00022801"/>
    </source>
</evidence>
<dbReference type="GO" id="GO:0008239">
    <property type="term" value="F:dipeptidyl-peptidase activity"/>
    <property type="evidence" value="ECO:0007669"/>
    <property type="project" value="UniProtKB-UniRule"/>
</dbReference>
<comment type="function">
    <text evidence="7">Catalyzes the removal of dipeptides from the N-terminus of oligopeptides.</text>
</comment>
<evidence type="ECO:0000256" key="1">
    <source>
        <dbReference type="ARBA" id="ARBA00010491"/>
    </source>
</evidence>
<dbReference type="RefSeq" id="WP_111445016.1">
    <property type="nucleotide sequence ID" value="NZ_QKZK01000008.1"/>
</dbReference>
<dbReference type="OrthoDB" id="9805367at2"/>
<evidence type="ECO:0000256" key="6">
    <source>
        <dbReference type="ARBA" id="ARBA00022825"/>
    </source>
</evidence>
<dbReference type="EMBL" id="QKZK01000008">
    <property type="protein sequence ID" value="PZX17902.1"/>
    <property type="molecule type" value="Genomic_DNA"/>
</dbReference>
<keyword evidence="2 7" id="KW-0031">Aminopeptidase</keyword>
<dbReference type="GO" id="GO:0043171">
    <property type="term" value="P:peptide catabolic process"/>
    <property type="evidence" value="ECO:0007669"/>
    <property type="project" value="UniProtKB-UniRule"/>
</dbReference>
<keyword evidence="4" id="KW-0732">Signal</keyword>
<gene>
    <name evidence="8" type="ORF">LX69_01315</name>
</gene>
<accession>A0A2W7P3A2</accession>
<dbReference type="GO" id="GO:0006508">
    <property type="term" value="P:proteolysis"/>
    <property type="evidence" value="ECO:0007669"/>
    <property type="project" value="UniProtKB-KW"/>
</dbReference>
<dbReference type="InterPro" id="IPR009003">
    <property type="entry name" value="Peptidase_S1_PA"/>
</dbReference>
<dbReference type="Pfam" id="PF10459">
    <property type="entry name" value="Peptidase_S46"/>
    <property type="match status" value="1"/>
</dbReference>
<dbReference type="Gene3D" id="2.40.10.10">
    <property type="entry name" value="Trypsin-like serine proteases"/>
    <property type="match status" value="1"/>
</dbReference>
<evidence type="ECO:0000313" key="9">
    <source>
        <dbReference type="Proteomes" id="UP000249239"/>
    </source>
</evidence>
<keyword evidence="6 7" id="KW-0720">Serine protease</keyword>
<keyword evidence="3 7" id="KW-0645">Protease</keyword>
<dbReference type="InterPro" id="IPR043504">
    <property type="entry name" value="Peptidase_S1_PA_chymotrypsin"/>
</dbReference>
<dbReference type="SUPFAM" id="SSF50494">
    <property type="entry name" value="Trypsin-like serine proteases"/>
    <property type="match status" value="1"/>
</dbReference>
<name>A0A2W7P3A2_9BACT</name>
<evidence type="ECO:0000256" key="3">
    <source>
        <dbReference type="ARBA" id="ARBA00022670"/>
    </source>
</evidence>
<evidence type="ECO:0000313" key="8">
    <source>
        <dbReference type="EMBL" id="PZX17902.1"/>
    </source>
</evidence>
<evidence type="ECO:0000256" key="2">
    <source>
        <dbReference type="ARBA" id="ARBA00022438"/>
    </source>
</evidence>
<comment type="caution">
    <text evidence="8">The sequence shown here is derived from an EMBL/GenBank/DDBJ whole genome shotgun (WGS) entry which is preliminary data.</text>
</comment>
<sequence length="719" mass="82430">MLTRLAHLILFVILLTPARADEGMWLPVMLEKYTLLQMQAKGFRLSAEDIYSINQASLKDAVVIFGRGCTGEVVSAKGLLLTNHHCGLEMIQRHSTATNDYLNEGFWAHTAQEELVTPDLTVTFLRQMHDVTEQVLKDVSDTLPETERQRIIDRNSAALIKQTGDTCRFKIDIKPYFHGNQYFMHLYEVFEDVRLVGTPPLAIGKFGGDTDNWMWPRHTGDFCLFRIYADSLNRPAGYSPHNVPYRPARHLSISLKGVKEGDFTMLMGFPGNTSQYAPSHHLAMLRHDLYPPLIALRGQKLDIIKRHMKQSSEIRLKYTAKEATIANSWKRWIGEIKGMDRYRAIAVKQAFEQDFIQWADTLAPPSHRELLHRYEKLYADLTLFRLAESYLLEMIWRNGMELIEFAGAFAQLNHQLKAGETDSTRLADEMNKIAARATQFFKDYHPPIDREMTIALLKSYRATVPEMFHPVTFMHIDKHFKGNMDKYVAYLMQHSQLTTPQKVSQLLAEKPSRLLKVLENDPACELYRSFYMVYARQIYPSLTELNRELSQLNRRYMAAQMAMQPQKAFYPDANFTLRVAYGQVMGYRAADAVQYLPGTTIDGIMAKENPDIYDYRVPPRLKELYCNKNYGRYASNGTLPVCFVATNHTTGGNSGSPVLNAHGELIGINFDRAWEGVMSDLMYAPDRSRNIAVDIRYVLWLIDVYAGAGYLVEEMSVVE</sequence>